<dbReference type="Proteomes" id="UP001059893">
    <property type="component" value="Unassembled WGS sequence"/>
</dbReference>
<sequence>MLVSLVLSARTKQKQNKLQSVHMRVPNLDSFGRTGPASVCITIRASAQLALKILADVRLRRLFSRNERWLSGFDLERPNGERKLCRKKLGSKKNKGKQP</sequence>
<dbReference type="EMBL" id="JABSND010000020">
    <property type="protein sequence ID" value="KAI6302785.1"/>
    <property type="molecule type" value="Genomic_DNA"/>
</dbReference>
<reference evidence="1" key="1">
    <citation type="submission" date="2021-01" db="EMBL/GenBank/DDBJ databases">
        <title>Deciphering the adaptive evolutionary patterns associated with biogeogrpahic diversity in the finger millet blast pathogen Magnaporthe oryzae in Eastern Africa.</title>
        <authorList>
            <person name="Onyema G."/>
            <person name="Shittu T.A."/>
            <person name="Dodsworth S."/>
            <person name="Devilliers S."/>
            <person name="Muthumeenakshi S."/>
            <person name="Sreenivasaprasad S."/>
        </authorList>
    </citation>
    <scope>NUCLEOTIDE SEQUENCE</scope>
    <source>
        <strain evidence="1">D15/s37</strain>
    </source>
</reference>
<gene>
    <name evidence="1" type="ORF">MCOR33_001873</name>
</gene>
<evidence type="ECO:0000313" key="2">
    <source>
        <dbReference type="Proteomes" id="UP001059893"/>
    </source>
</evidence>
<comment type="caution">
    <text evidence="1">The sequence shown here is derived from an EMBL/GenBank/DDBJ whole genome shotgun (WGS) entry which is preliminary data.</text>
</comment>
<name>A0ABQ8NVK6_PYRGI</name>
<keyword evidence="2" id="KW-1185">Reference proteome</keyword>
<protein>
    <submittedName>
        <fullName evidence="1">Uncharacterized protein</fullName>
    </submittedName>
</protein>
<accession>A0ABQ8NVK6</accession>
<evidence type="ECO:0000313" key="1">
    <source>
        <dbReference type="EMBL" id="KAI6302785.1"/>
    </source>
</evidence>
<organism evidence="1 2">
    <name type="scientific">Pyricularia grisea</name>
    <name type="common">Crabgrass-specific blast fungus</name>
    <name type="synonym">Magnaporthe grisea</name>
    <dbReference type="NCBI Taxonomy" id="148305"/>
    <lineage>
        <taxon>Eukaryota</taxon>
        <taxon>Fungi</taxon>
        <taxon>Dikarya</taxon>
        <taxon>Ascomycota</taxon>
        <taxon>Pezizomycotina</taxon>
        <taxon>Sordariomycetes</taxon>
        <taxon>Sordariomycetidae</taxon>
        <taxon>Magnaporthales</taxon>
        <taxon>Pyriculariaceae</taxon>
        <taxon>Pyricularia</taxon>
    </lineage>
</organism>
<proteinExistence type="predicted"/>